<dbReference type="EMBL" id="JBJKFK010000065">
    <property type="protein sequence ID" value="KAL3320257.1"/>
    <property type="molecule type" value="Genomic_DNA"/>
</dbReference>
<protein>
    <submittedName>
        <fullName evidence="1">Uncharacterized protein</fullName>
    </submittedName>
</protein>
<organism evidence="1 2">
    <name type="scientific">Cichlidogyrus casuarinus</name>
    <dbReference type="NCBI Taxonomy" id="1844966"/>
    <lineage>
        <taxon>Eukaryota</taxon>
        <taxon>Metazoa</taxon>
        <taxon>Spiralia</taxon>
        <taxon>Lophotrochozoa</taxon>
        <taxon>Platyhelminthes</taxon>
        <taxon>Monogenea</taxon>
        <taxon>Monopisthocotylea</taxon>
        <taxon>Dactylogyridea</taxon>
        <taxon>Ancyrocephalidae</taxon>
        <taxon>Cichlidogyrus</taxon>
    </lineage>
</organism>
<gene>
    <name evidence="1" type="ORF">Ciccas_001065</name>
</gene>
<dbReference type="AlphaFoldDB" id="A0ABD2QMA0"/>
<dbReference type="Proteomes" id="UP001626550">
    <property type="component" value="Unassembled WGS sequence"/>
</dbReference>
<evidence type="ECO:0000313" key="1">
    <source>
        <dbReference type="EMBL" id="KAL3320257.1"/>
    </source>
</evidence>
<name>A0ABD2QMA0_9PLAT</name>
<accession>A0ABD2QMA0</accession>
<sequence>MREACDPKTGERKVKSITYKKVGCQCVKDVNVAIESCACPPPRVVREKCKPGMKFAKTIEYKYELGNEQLKKCRKITNLLREDPCECPMPGKEEKCENGVIIIRKSNPQMMERNGITYCDKRYETKEKVVNCIFPDTKSQTKTITSSPCQNHIRELHVERLFLNKATCSCKKIVRKMLEACDCEALNSEYTKCHKGIKSSGCQAANEQGVGKESITVTEFTLERCRCIKRSRNFERICKAPEPVIKKHCIPDKGIVVEIKRVFTINQAEVRFSYFFTKCPAAKEWRSDCVEGYLTLKRQEYQLIDGKCVSRASSLKVRCACPKPFDRKYCDGEGNWVKCLSQFRYNPEGQGSCELLKQCTRWPKKCPEPRKIVRSGCSSENGYRKSLYLETYQLNKKDCTCSKHVSKTWTEFCKCDHLDTVSHKCLNERKLVTTVKHTLKSGQCIPTKVETIKEFNCPSPKVSTLECIRDKRDANYGHKMRTIQYFVREHCRCVPKIKIERKVCDCSLLAEPFLTKKCVNDTLLQVKKHMHYFNNDKCVPGTVNHWLRIKCDIKDRSLIGTDGRATKVIFSACKPGEGGHFYRVKEVLTPVVRNCKCVWQLMHKSLELCQCRPDAVKMVCRREGTELLQVSESFILVEERGARKCNAKTDVKVLSFCSPNAPLGKWFIVSEGVCNPQTCKRQLEVKGLVKKDCKCQIERTTISESCCCPQKQGETKQCLPGNILQTNYFTFKLAARDMDPETGAIGKTSFCQKVVRSLKTQVDCAGVKPKVEMTQCADKFRLAKVYSFEAANCQCRFNEPHTFRIPCGCPEKVLIVRGNCANDGYAMDQLMVLAPEDSSFDQGRIQCKPIKLLSFRRRCSCQEPQTIARCVSDSHNAHYKEIVRTSYQFDETNNNCIRKSDTEKQLISQFLSRP</sequence>
<keyword evidence="2" id="KW-1185">Reference proteome</keyword>
<comment type="caution">
    <text evidence="1">The sequence shown here is derived from an EMBL/GenBank/DDBJ whole genome shotgun (WGS) entry which is preliminary data.</text>
</comment>
<evidence type="ECO:0000313" key="2">
    <source>
        <dbReference type="Proteomes" id="UP001626550"/>
    </source>
</evidence>
<reference evidence="1 2" key="1">
    <citation type="submission" date="2024-11" db="EMBL/GenBank/DDBJ databases">
        <title>Adaptive evolution of stress response genes in parasites aligns with host niche diversity.</title>
        <authorList>
            <person name="Hahn C."/>
            <person name="Resl P."/>
        </authorList>
    </citation>
    <scope>NUCLEOTIDE SEQUENCE [LARGE SCALE GENOMIC DNA]</scope>
    <source>
        <strain evidence="1">EGGRZ-B1_66</strain>
        <tissue evidence="1">Body</tissue>
    </source>
</reference>
<proteinExistence type="predicted"/>